<protein>
    <submittedName>
        <fullName evidence="1">Uncharacterized protein</fullName>
    </submittedName>
</protein>
<accession>A0ABQ0LL69</accession>
<sequence length="230" mass="27234">MGRTAHYLTQEAKATAKAHQKAAWEKTSGYVKFFQPFIWVEDICSGQYTRKQQREARSRRHTTATRIPRLPPLPSNLYTWLKCPESPDYTKRSAFRKALHDDYDETPIAHWLEDPPFEVPDQCQSTCVGPAYKAETQRLIYAVHARRMRAVQARETARRQLEVRLTPFYAMEAWRNQAQLLLLRWNDCLGGLDHYDAKAQPRERAMWLIHMHWLATELDRLYHLKFLKLH</sequence>
<evidence type="ECO:0000313" key="2">
    <source>
        <dbReference type="Proteomes" id="UP000815677"/>
    </source>
</evidence>
<name>A0ABQ0LL69_MYCCL</name>
<organism evidence="1 2">
    <name type="scientific">Mycena chlorophos</name>
    <name type="common">Agaric fungus</name>
    <name type="synonym">Agaricus chlorophos</name>
    <dbReference type="NCBI Taxonomy" id="658473"/>
    <lineage>
        <taxon>Eukaryota</taxon>
        <taxon>Fungi</taxon>
        <taxon>Dikarya</taxon>
        <taxon>Basidiomycota</taxon>
        <taxon>Agaricomycotina</taxon>
        <taxon>Agaricomycetes</taxon>
        <taxon>Agaricomycetidae</taxon>
        <taxon>Agaricales</taxon>
        <taxon>Marasmiineae</taxon>
        <taxon>Mycenaceae</taxon>
        <taxon>Mycena</taxon>
    </lineage>
</organism>
<evidence type="ECO:0000313" key="1">
    <source>
        <dbReference type="EMBL" id="GAT50651.1"/>
    </source>
</evidence>
<gene>
    <name evidence="1" type="ORF">MCHLO_07867</name>
</gene>
<proteinExistence type="predicted"/>
<reference evidence="1" key="1">
    <citation type="submission" date="2014-09" db="EMBL/GenBank/DDBJ databases">
        <title>Genome sequence of the luminous mushroom Mycena chlorophos for searching fungal bioluminescence genes.</title>
        <authorList>
            <person name="Tanaka Y."/>
            <person name="Kasuga D."/>
            <person name="Oba Y."/>
            <person name="Hase S."/>
            <person name="Sato K."/>
            <person name="Oba Y."/>
            <person name="Sakakibara Y."/>
        </authorList>
    </citation>
    <scope>NUCLEOTIDE SEQUENCE</scope>
</reference>
<dbReference type="Proteomes" id="UP000815677">
    <property type="component" value="Unassembled WGS sequence"/>
</dbReference>
<dbReference type="EMBL" id="DF846552">
    <property type="protein sequence ID" value="GAT50651.1"/>
    <property type="molecule type" value="Genomic_DNA"/>
</dbReference>
<keyword evidence="2" id="KW-1185">Reference proteome</keyword>